<protein>
    <recommendedName>
        <fullName evidence="2">Acb2/Tad1 hairpin domain-containing protein</fullName>
    </recommendedName>
</protein>
<dbReference type="Proteomes" id="UP000271320">
    <property type="component" value="Unassembled WGS sequence"/>
</dbReference>
<accession>A0A3R9QEI0</accession>
<reference evidence="3 4" key="1">
    <citation type="submission" date="2018-10" db="EMBL/GenBank/DDBJ databases">
        <title>GWAS and RNA-Seq identify cryptic mechanisms of antimicrobial resistance in Acinetobacter baumannii.</title>
        <authorList>
            <person name="Sahl J.W."/>
        </authorList>
    </citation>
    <scope>NUCLEOTIDE SEQUENCE [LARGE SCALE GENOMIC DNA]</scope>
    <source>
        <strain evidence="3 4">TG41884</strain>
    </source>
</reference>
<keyword evidence="1" id="KW-0547">Nucleotide-binding</keyword>
<dbReference type="InterPro" id="IPR056098">
    <property type="entry name" value="Acb2/Tad1_hairpin"/>
</dbReference>
<name>A0A3R9QEI0_ACIPI</name>
<feature type="domain" description="Acb2/Tad1 hairpin" evidence="2">
    <location>
        <begin position="7"/>
        <end position="115"/>
    </location>
</feature>
<gene>
    <name evidence="3" type="ORF">EA752_14775</name>
</gene>
<evidence type="ECO:0000256" key="1">
    <source>
        <dbReference type="ARBA" id="ARBA00022741"/>
    </source>
</evidence>
<comment type="caution">
    <text evidence="3">The sequence shown here is derived from an EMBL/GenBank/DDBJ whole genome shotgun (WGS) entry which is preliminary data.</text>
</comment>
<proteinExistence type="predicted"/>
<evidence type="ECO:0000313" key="4">
    <source>
        <dbReference type="Proteomes" id="UP000271320"/>
    </source>
</evidence>
<dbReference type="EMBL" id="RFEW01000012">
    <property type="protein sequence ID" value="RSO57879.1"/>
    <property type="molecule type" value="Genomic_DNA"/>
</dbReference>
<organism evidence="3 4">
    <name type="scientific">Acinetobacter pittii</name>
    <name type="common">Acinetobacter genomosp. 3</name>
    <dbReference type="NCBI Taxonomy" id="48296"/>
    <lineage>
        <taxon>Bacteria</taxon>
        <taxon>Pseudomonadati</taxon>
        <taxon>Pseudomonadota</taxon>
        <taxon>Gammaproteobacteria</taxon>
        <taxon>Moraxellales</taxon>
        <taxon>Moraxellaceae</taxon>
        <taxon>Acinetobacter</taxon>
        <taxon>Acinetobacter calcoaceticus/baumannii complex</taxon>
    </lineage>
</organism>
<dbReference type="RefSeq" id="WP_057073635.1">
    <property type="nucleotide sequence ID" value="NZ_BKDB01000010.1"/>
</dbReference>
<dbReference type="Pfam" id="PF24729">
    <property type="entry name" value="Acb2_Tad1_hairpin"/>
    <property type="match status" value="1"/>
</dbReference>
<dbReference type="AlphaFoldDB" id="A0A3R9QEI0"/>
<evidence type="ECO:0000259" key="2">
    <source>
        <dbReference type="Pfam" id="PF24729"/>
    </source>
</evidence>
<dbReference type="GO" id="GO:0000166">
    <property type="term" value="F:nucleotide binding"/>
    <property type="evidence" value="ECO:0007669"/>
    <property type="project" value="UniProtKB-KW"/>
</dbReference>
<sequence length="120" mass="13686">MENQHRKIKGYRELSQEEVDLMNRIKEKGAELLVLQDELANRLSTDDEHKRAEARRSVQGAETGFLLGRPYDEHSGSTNECAEYRRFQAAEPLRWAEIGKTNIQTGIMALVRAVAQPSEC</sequence>
<evidence type="ECO:0000313" key="3">
    <source>
        <dbReference type="EMBL" id="RSO57879.1"/>
    </source>
</evidence>